<proteinExistence type="predicted"/>
<dbReference type="Gene3D" id="3.40.1000.10">
    <property type="entry name" value="Mog1/PsbP, alpha/beta/alpha sandwich"/>
    <property type="match status" value="1"/>
</dbReference>
<dbReference type="InterPro" id="IPR014894">
    <property type="entry name" value="DcrB/EagT6"/>
</dbReference>
<evidence type="ECO:0000313" key="3">
    <source>
        <dbReference type="Proteomes" id="UP000238348"/>
    </source>
</evidence>
<reference evidence="2 3" key="1">
    <citation type="submission" date="2015-09" db="EMBL/GenBank/DDBJ databases">
        <title>Sorangium comparison.</title>
        <authorList>
            <person name="Zaburannyi N."/>
            <person name="Bunk B."/>
            <person name="Overmann J."/>
            <person name="Mueller R."/>
        </authorList>
    </citation>
    <scope>NUCLEOTIDE SEQUENCE [LARGE SCALE GENOMIC DNA]</scope>
    <source>
        <strain evidence="2 3">So ce26</strain>
    </source>
</reference>
<accession>A0A2L0FBX0</accession>
<dbReference type="SUPFAM" id="SSF55724">
    <property type="entry name" value="Mog1p/PsbP-like"/>
    <property type="match status" value="1"/>
</dbReference>
<organism evidence="2 3">
    <name type="scientific">Sorangium cellulosum</name>
    <name type="common">Polyangium cellulosum</name>
    <dbReference type="NCBI Taxonomy" id="56"/>
    <lineage>
        <taxon>Bacteria</taxon>
        <taxon>Pseudomonadati</taxon>
        <taxon>Myxococcota</taxon>
        <taxon>Polyangia</taxon>
        <taxon>Polyangiales</taxon>
        <taxon>Polyangiaceae</taxon>
        <taxon>Sorangium</taxon>
    </lineage>
</organism>
<dbReference type="EMBL" id="CP012673">
    <property type="protein sequence ID" value="AUX49054.1"/>
    <property type="molecule type" value="Genomic_DNA"/>
</dbReference>
<evidence type="ECO:0000313" key="2">
    <source>
        <dbReference type="EMBL" id="AUX49054.1"/>
    </source>
</evidence>
<sequence>METGAGAGTETATGTETETETQTMPRYEHTDVSFDVPRDWEDRSVVAFSVPAKPGQGMAANLVMTRDTLAAGEDLRRYGDRQLVEIARRLDGFQLHARQEITLGGQPALELRFGWRGQGGPLEQRLVFVAGRKPTVLSFTATMPRSEAARLDPVFDRILASVKLGQG</sequence>
<name>A0A2L0FBX0_SORCE</name>
<dbReference type="InterPro" id="IPR016123">
    <property type="entry name" value="Mog1/PsbP_a/b/a-sand"/>
</dbReference>
<gene>
    <name evidence="2" type="ORF">SOCE26_105990</name>
</gene>
<evidence type="ECO:0000256" key="1">
    <source>
        <dbReference type="SAM" id="MobiDB-lite"/>
    </source>
</evidence>
<evidence type="ECO:0008006" key="4">
    <source>
        <dbReference type="Google" id="ProtNLM"/>
    </source>
</evidence>
<feature type="region of interest" description="Disordered" evidence="1">
    <location>
        <begin position="1"/>
        <end position="32"/>
    </location>
</feature>
<dbReference type="Proteomes" id="UP000238348">
    <property type="component" value="Chromosome"/>
</dbReference>
<dbReference type="AlphaFoldDB" id="A0A2L0FBX0"/>
<dbReference type="Pfam" id="PF08786">
    <property type="entry name" value="DcrB"/>
    <property type="match status" value="1"/>
</dbReference>
<feature type="compositionally biased region" description="Low complexity" evidence="1">
    <location>
        <begin position="1"/>
        <end position="16"/>
    </location>
</feature>
<protein>
    <recommendedName>
        <fullName evidence="4">DUF1795 domain-containing protein</fullName>
    </recommendedName>
</protein>